<dbReference type="SUPFAM" id="SSF53850">
    <property type="entry name" value="Periplasmic binding protein-like II"/>
    <property type="match status" value="1"/>
</dbReference>
<organism evidence="3 4">
    <name type="scientific">Dorea formicigenerans</name>
    <dbReference type="NCBI Taxonomy" id="39486"/>
    <lineage>
        <taxon>Bacteria</taxon>
        <taxon>Bacillati</taxon>
        <taxon>Bacillota</taxon>
        <taxon>Clostridia</taxon>
        <taxon>Lachnospirales</taxon>
        <taxon>Lachnospiraceae</taxon>
        <taxon>Dorea</taxon>
    </lineage>
</organism>
<dbReference type="Pfam" id="PF00497">
    <property type="entry name" value="SBP_bac_3"/>
    <property type="match status" value="1"/>
</dbReference>
<dbReference type="SMART" id="SM00062">
    <property type="entry name" value="PBPb"/>
    <property type="match status" value="1"/>
</dbReference>
<accession>A0A412KUT0</accession>
<dbReference type="AlphaFoldDB" id="A0A412KUT0"/>
<evidence type="ECO:0000313" key="4">
    <source>
        <dbReference type="Proteomes" id="UP000285981"/>
    </source>
</evidence>
<gene>
    <name evidence="3" type="ORF">DWX78_03085</name>
</gene>
<keyword evidence="1" id="KW-0732">Signal</keyword>
<evidence type="ECO:0000313" key="3">
    <source>
        <dbReference type="EMBL" id="RGS72412.1"/>
    </source>
</evidence>
<dbReference type="Gene3D" id="3.40.190.10">
    <property type="entry name" value="Periplasmic binding protein-like II"/>
    <property type="match status" value="2"/>
</dbReference>
<comment type="caution">
    <text evidence="3">The sequence shown here is derived from an EMBL/GenBank/DDBJ whole genome shotgun (WGS) entry which is preliminary data.</text>
</comment>
<sequence>MKNRVLIILTALAVTVGCIGCGKTAETDNKSKETETTKVYHIGTDGETPGYSQLNKENELEGYEIDFWNEVAKRYDIKVDFQQMSFSTLFGLLDDGRLDTIANTICPTDERREKYDFSESYIYEENLLMSAPDVEAETYKDLDGMSIGLVSNSIDGEIVDGIEKESGIKMERVMFEDTARNDVIAKKIDVCVQPKGLAMDVLNSLGKDKIKVLMGTNTYSESAYPCAKTENGAEIKEIANKAIKEMREDGTLKELSMKWFNCDLTALPEK</sequence>
<proteinExistence type="predicted"/>
<dbReference type="InterPro" id="IPR001638">
    <property type="entry name" value="Solute-binding_3/MltF_N"/>
</dbReference>
<protein>
    <recommendedName>
        <fullName evidence="2">Solute-binding protein family 3/N-terminal domain-containing protein</fullName>
    </recommendedName>
</protein>
<name>A0A412KUT0_9FIRM</name>
<evidence type="ECO:0000256" key="1">
    <source>
        <dbReference type="ARBA" id="ARBA00022729"/>
    </source>
</evidence>
<evidence type="ECO:0000259" key="2">
    <source>
        <dbReference type="SMART" id="SM00062"/>
    </source>
</evidence>
<reference evidence="3 4" key="1">
    <citation type="submission" date="2018-08" db="EMBL/GenBank/DDBJ databases">
        <title>A genome reference for cultivated species of the human gut microbiota.</title>
        <authorList>
            <person name="Zou Y."/>
            <person name="Xue W."/>
            <person name="Luo G."/>
        </authorList>
    </citation>
    <scope>NUCLEOTIDE SEQUENCE [LARGE SCALE GENOMIC DNA]</scope>
    <source>
        <strain evidence="3 4">AF21-25</strain>
    </source>
</reference>
<dbReference type="PROSITE" id="PS51257">
    <property type="entry name" value="PROKAR_LIPOPROTEIN"/>
    <property type="match status" value="1"/>
</dbReference>
<dbReference type="EMBL" id="QRVU01000010">
    <property type="protein sequence ID" value="RGS72412.1"/>
    <property type="molecule type" value="Genomic_DNA"/>
</dbReference>
<dbReference type="PANTHER" id="PTHR35936:SF19">
    <property type="entry name" value="AMINO-ACID-BINDING PROTEIN YXEM-RELATED"/>
    <property type="match status" value="1"/>
</dbReference>
<dbReference type="PANTHER" id="PTHR35936">
    <property type="entry name" value="MEMBRANE-BOUND LYTIC MUREIN TRANSGLYCOSYLASE F"/>
    <property type="match status" value="1"/>
</dbReference>
<dbReference type="Proteomes" id="UP000285981">
    <property type="component" value="Unassembled WGS sequence"/>
</dbReference>
<feature type="domain" description="Solute-binding protein family 3/N-terminal" evidence="2">
    <location>
        <begin position="39"/>
        <end position="263"/>
    </location>
</feature>